<proteinExistence type="predicted"/>
<organism evidence="1 2">
    <name type="scientific">Vermiconidia calcicola</name>
    <dbReference type="NCBI Taxonomy" id="1690605"/>
    <lineage>
        <taxon>Eukaryota</taxon>
        <taxon>Fungi</taxon>
        <taxon>Dikarya</taxon>
        <taxon>Ascomycota</taxon>
        <taxon>Pezizomycotina</taxon>
        <taxon>Dothideomycetes</taxon>
        <taxon>Dothideomycetidae</taxon>
        <taxon>Mycosphaerellales</taxon>
        <taxon>Extremaceae</taxon>
        <taxon>Vermiconidia</taxon>
    </lineage>
</organism>
<gene>
    <name evidence="1" type="ORF">LTR37_002017</name>
</gene>
<name>A0ACC3NX80_9PEZI</name>
<comment type="caution">
    <text evidence="1">The sequence shown here is derived from an EMBL/GenBank/DDBJ whole genome shotgun (WGS) entry which is preliminary data.</text>
</comment>
<reference evidence="1" key="1">
    <citation type="submission" date="2023-07" db="EMBL/GenBank/DDBJ databases">
        <title>Black Yeasts Isolated from many extreme environments.</title>
        <authorList>
            <person name="Coleine C."/>
            <person name="Stajich J.E."/>
            <person name="Selbmann L."/>
        </authorList>
    </citation>
    <scope>NUCLEOTIDE SEQUENCE</scope>
    <source>
        <strain evidence="1">CCFEE 5714</strain>
    </source>
</reference>
<evidence type="ECO:0000313" key="1">
    <source>
        <dbReference type="EMBL" id="KAK3723294.1"/>
    </source>
</evidence>
<protein>
    <submittedName>
        <fullName evidence="1">Uncharacterized protein</fullName>
    </submittedName>
</protein>
<keyword evidence="2" id="KW-1185">Reference proteome</keyword>
<evidence type="ECO:0000313" key="2">
    <source>
        <dbReference type="Proteomes" id="UP001281147"/>
    </source>
</evidence>
<dbReference type="EMBL" id="JAUTXU010000010">
    <property type="protein sequence ID" value="KAK3723294.1"/>
    <property type="molecule type" value="Genomic_DNA"/>
</dbReference>
<dbReference type="Proteomes" id="UP001281147">
    <property type="component" value="Unassembled WGS sequence"/>
</dbReference>
<accession>A0ACC3NX80</accession>
<sequence length="582" mass="66088">MNSAEDRARKDEEWIEEEGVPSLGEPLIQKYLDGRDALIEQEKRQRSDHAFRSTLSPMAAEASAIISAIRFEEQQTLWNREYEDNLAKDEGIDIYPGMMFSLAKGRMERSKLWQIVRKMPKGALLHCHLGAMGDLDLLIREALKTEGLCFSSDVALVGDEAGEKANVRFQYQLDVKPPDDTQPSIWSDSYTPHTWLPLTTAASTCGGGEEGFINWFKARVTISPEHSLQHHLGISEIWRKFTSCFPIMDSLLRYEPLYRIFIRNVLSQLHEDGIRWVDIRTDFTNPFRSTGCTEPDEDHEGMLGLLEDEIEKFNDSEEGKGFWGARIIWSSIRRFDTRAIVEDMKNCIRMKQLFPELICGYDLVGQEELGRPLADLLPELFWFKKRCMEEGVDIPFFFHAGETLGTGDEVDENLFDAVLLGTRRIGHGFSLYKHPLLVDMVKEKKILIESCPISNEVLRLTSGILSHPLPALLARGVPCSLCNDDPAMLGQGGSGMTHDFWQALQGWENLGLEGLASLAENSVRWASFEDLSAREWQGELKEGAYGKGIRAKRMQEWAAEFEKWCGWVVETFGPEHDVGTLD</sequence>